<reference evidence="2" key="1">
    <citation type="journal article" date="2023" name="Nat. Plants">
        <title>Single-cell RNA sequencing provides a high-resolution roadmap for understanding the multicellular compartmentation of specialized metabolism.</title>
        <authorList>
            <person name="Sun S."/>
            <person name="Shen X."/>
            <person name="Li Y."/>
            <person name="Li Y."/>
            <person name="Wang S."/>
            <person name="Li R."/>
            <person name="Zhang H."/>
            <person name="Shen G."/>
            <person name="Guo B."/>
            <person name="Wei J."/>
            <person name="Xu J."/>
            <person name="St-Pierre B."/>
            <person name="Chen S."/>
            <person name="Sun C."/>
        </authorList>
    </citation>
    <scope>NUCLEOTIDE SEQUENCE [LARGE SCALE GENOMIC DNA]</scope>
</reference>
<proteinExistence type="predicted"/>
<sequence length="102" mass="10356">MDCCLHLHLDLQLHCTLICSACSGIVATSFTVSALRGALPDLDIFSGLPLACNGSSGSLLLALFGLQGSCSLSGGIGGGFPILGHKFGPFIGITTGHRPSNK</sequence>
<evidence type="ECO:0000313" key="1">
    <source>
        <dbReference type="EMBL" id="KAI5648899.1"/>
    </source>
</evidence>
<organism evidence="1 2">
    <name type="scientific">Catharanthus roseus</name>
    <name type="common">Madagascar periwinkle</name>
    <name type="synonym">Vinca rosea</name>
    <dbReference type="NCBI Taxonomy" id="4058"/>
    <lineage>
        <taxon>Eukaryota</taxon>
        <taxon>Viridiplantae</taxon>
        <taxon>Streptophyta</taxon>
        <taxon>Embryophyta</taxon>
        <taxon>Tracheophyta</taxon>
        <taxon>Spermatophyta</taxon>
        <taxon>Magnoliopsida</taxon>
        <taxon>eudicotyledons</taxon>
        <taxon>Gunneridae</taxon>
        <taxon>Pentapetalae</taxon>
        <taxon>asterids</taxon>
        <taxon>lamiids</taxon>
        <taxon>Gentianales</taxon>
        <taxon>Apocynaceae</taxon>
        <taxon>Rauvolfioideae</taxon>
        <taxon>Vinceae</taxon>
        <taxon>Catharanthinae</taxon>
        <taxon>Catharanthus</taxon>
    </lineage>
</organism>
<gene>
    <name evidence="1" type="ORF">M9H77_34904</name>
</gene>
<dbReference type="EMBL" id="CM044708">
    <property type="protein sequence ID" value="KAI5648899.1"/>
    <property type="molecule type" value="Genomic_DNA"/>
</dbReference>
<evidence type="ECO:0000313" key="2">
    <source>
        <dbReference type="Proteomes" id="UP001060085"/>
    </source>
</evidence>
<name>A0ACB9ZP78_CATRO</name>
<keyword evidence="2" id="KW-1185">Reference proteome</keyword>
<comment type="caution">
    <text evidence="1">The sequence shown here is derived from an EMBL/GenBank/DDBJ whole genome shotgun (WGS) entry which is preliminary data.</text>
</comment>
<accession>A0ACB9ZP78</accession>
<protein>
    <submittedName>
        <fullName evidence="1">Uncharacterized protein</fullName>
    </submittedName>
</protein>
<dbReference type="Proteomes" id="UP001060085">
    <property type="component" value="Linkage Group LG08"/>
</dbReference>